<reference evidence="6" key="1">
    <citation type="journal article" date="2019" name="Int. J. Syst. Evol. Microbiol.">
        <title>The Global Catalogue of Microorganisms (GCM) 10K type strain sequencing project: providing services to taxonomists for standard genome sequencing and annotation.</title>
        <authorList>
            <consortium name="The Broad Institute Genomics Platform"/>
            <consortium name="The Broad Institute Genome Sequencing Center for Infectious Disease"/>
            <person name="Wu L."/>
            <person name="Ma J."/>
        </authorList>
    </citation>
    <scope>NUCLEOTIDE SEQUENCE [LARGE SCALE GENOMIC DNA]</scope>
    <source>
        <strain evidence="6">CCUG 52468</strain>
    </source>
</reference>
<evidence type="ECO:0000256" key="3">
    <source>
        <dbReference type="ARBA" id="ARBA00023163"/>
    </source>
</evidence>
<sequence length="287" mass="33481">MLNRSSENKAVPTLDIHEFRTKQIAGKEELIFNEIIGENIIHKPHKHDFFIIILFDKGSGVHNIDSVDYTIGDNEVHVLFPGQIHKWHINKETKAYQLMIESTFLEQFAPAFRFSFTNYQNHPVISLDHNNYTQLLYEFNAIRSELLDENPVDQLISARSGVIAAIVSKVVENQSEEFKVYQANPKLVKFNWLIDKYYKKEKSIAFYADQLNITANYLNILSQRNLKISANKLIQQRITVEAKRLLYTSQNTIKEIAFELGFYDHAHFSNFFKSQTGFTPTQFRKKL</sequence>
<dbReference type="InterPro" id="IPR037923">
    <property type="entry name" value="HTH-like"/>
</dbReference>
<evidence type="ECO:0000256" key="2">
    <source>
        <dbReference type="ARBA" id="ARBA00023125"/>
    </source>
</evidence>
<dbReference type="Gene3D" id="1.10.10.60">
    <property type="entry name" value="Homeodomain-like"/>
    <property type="match status" value="1"/>
</dbReference>
<comment type="caution">
    <text evidence="5">The sequence shown here is derived from an EMBL/GenBank/DDBJ whole genome shotgun (WGS) entry which is preliminary data.</text>
</comment>
<evidence type="ECO:0000313" key="5">
    <source>
        <dbReference type="EMBL" id="MFD1165601.1"/>
    </source>
</evidence>
<keyword evidence="6" id="KW-1185">Reference proteome</keyword>
<dbReference type="PANTHER" id="PTHR43280">
    <property type="entry name" value="ARAC-FAMILY TRANSCRIPTIONAL REGULATOR"/>
    <property type="match status" value="1"/>
</dbReference>
<dbReference type="PROSITE" id="PS01124">
    <property type="entry name" value="HTH_ARAC_FAMILY_2"/>
    <property type="match status" value="1"/>
</dbReference>
<dbReference type="EMBL" id="JBHTKY010000009">
    <property type="protein sequence ID" value="MFD1165601.1"/>
    <property type="molecule type" value="Genomic_DNA"/>
</dbReference>
<name>A0ABW3RLA0_9SPHI</name>
<dbReference type="SUPFAM" id="SSF46689">
    <property type="entry name" value="Homeodomain-like"/>
    <property type="match status" value="1"/>
</dbReference>
<dbReference type="InterPro" id="IPR020449">
    <property type="entry name" value="Tscrpt_reg_AraC-type_HTH"/>
</dbReference>
<organism evidence="5 6">
    <name type="scientific">Sphingobacterium daejeonense</name>
    <dbReference type="NCBI Taxonomy" id="371142"/>
    <lineage>
        <taxon>Bacteria</taxon>
        <taxon>Pseudomonadati</taxon>
        <taxon>Bacteroidota</taxon>
        <taxon>Sphingobacteriia</taxon>
        <taxon>Sphingobacteriales</taxon>
        <taxon>Sphingobacteriaceae</taxon>
        <taxon>Sphingobacterium</taxon>
    </lineage>
</organism>
<dbReference type="PRINTS" id="PR00032">
    <property type="entry name" value="HTHARAC"/>
</dbReference>
<keyword evidence="1" id="KW-0805">Transcription regulation</keyword>
<evidence type="ECO:0000256" key="1">
    <source>
        <dbReference type="ARBA" id="ARBA00023015"/>
    </source>
</evidence>
<dbReference type="SUPFAM" id="SSF51215">
    <property type="entry name" value="Regulatory protein AraC"/>
    <property type="match status" value="1"/>
</dbReference>
<accession>A0ABW3RLA0</accession>
<dbReference type="Proteomes" id="UP001597205">
    <property type="component" value="Unassembled WGS sequence"/>
</dbReference>
<dbReference type="InterPro" id="IPR003313">
    <property type="entry name" value="AraC-bd"/>
</dbReference>
<dbReference type="InterPro" id="IPR018060">
    <property type="entry name" value="HTH_AraC"/>
</dbReference>
<evidence type="ECO:0000313" key="6">
    <source>
        <dbReference type="Proteomes" id="UP001597205"/>
    </source>
</evidence>
<proteinExistence type="predicted"/>
<feature type="domain" description="HTH araC/xylS-type" evidence="4">
    <location>
        <begin position="188"/>
        <end position="286"/>
    </location>
</feature>
<protein>
    <submittedName>
        <fullName evidence="5">Helix-turn-helix domain-containing protein</fullName>
    </submittedName>
</protein>
<evidence type="ECO:0000259" key="4">
    <source>
        <dbReference type="PROSITE" id="PS01124"/>
    </source>
</evidence>
<dbReference type="SMART" id="SM00342">
    <property type="entry name" value="HTH_ARAC"/>
    <property type="match status" value="1"/>
</dbReference>
<dbReference type="Pfam" id="PF12833">
    <property type="entry name" value="HTH_18"/>
    <property type="match status" value="1"/>
</dbReference>
<dbReference type="PANTHER" id="PTHR43280:SF32">
    <property type="entry name" value="TRANSCRIPTIONAL REGULATORY PROTEIN"/>
    <property type="match status" value="1"/>
</dbReference>
<gene>
    <name evidence="5" type="ORF">ACFQ2C_08300</name>
</gene>
<dbReference type="InterPro" id="IPR009057">
    <property type="entry name" value="Homeodomain-like_sf"/>
</dbReference>
<dbReference type="Pfam" id="PF02311">
    <property type="entry name" value="AraC_binding"/>
    <property type="match status" value="1"/>
</dbReference>
<keyword evidence="3" id="KW-0804">Transcription</keyword>
<keyword evidence="2" id="KW-0238">DNA-binding</keyword>
<dbReference type="RefSeq" id="WP_380895743.1">
    <property type="nucleotide sequence ID" value="NZ_JBHTKY010000009.1"/>
</dbReference>